<gene>
    <name evidence="1" type="ORF">BB561_001143</name>
</gene>
<organism evidence="1 2">
    <name type="scientific">Smittium simulii</name>
    <dbReference type="NCBI Taxonomy" id="133385"/>
    <lineage>
        <taxon>Eukaryota</taxon>
        <taxon>Fungi</taxon>
        <taxon>Fungi incertae sedis</taxon>
        <taxon>Zoopagomycota</taxon>
        <taxon>Kickxellomycotina</taxon>
        <taxon>Harpellomycetes</taxon>
        <taxon>Harpellales</taxon>
        <taxon>Legeriomycetaceae</taxon>
        <taxon>Smittium</taxon>
    </lineage>
</organism>
<accession>A0A2T9YVV9</accession>
<evidence type="ECO:0000313" key="1">
    <source>
        <dbReference type="EMBL" id="PVU96468.1"/>
    </source>
</evidence>
<name>A0A2T9YVV9_9FUNG</name>
<keyword evidence="2" id="KW-1185">Reference proteome</keyword>
<evidence type="ECO:0000313" key="2">
    <source>
        <dbReference type="Proteomes" id="UP000245383"/>
    </source>
</evidence>
<protein>
    <submittedName>
        <fullName evidence="1">Uncharacterized protein</fullName>
    </submittedName>
</protein>
<reference evidence="1 2" key="1">
    <citation type="journal article" date="2018" name="MBio">
        <title>Comparative Genomics Reveals the Core Gene Toolbox for the Fungus-Insect Symbiosis.</title>
        <authorList>
            <person name="Wang Y."/>
            <person name="Stata M."/>
            <person name="Wang W."/>
            <person name="Stajich J.E."/>
            <person name="White M.M."/>
            <person name="Moncalvo J.M."/>
        </authorList>
    </citation>
    <scope>NUCLEOTIDE SEQUENCE [LARGE SCALE GENOMIC DNA]</scope>
    <source>
        <strain evidence="1 2">SWE-8-4</strain>
    </source>
</reference>
<comment type="caution">
    <text evidence="1">The sequence shown here is derived from an EMBL/GenBank/DDBJ whole genome shotgun (WGS) entry which is preliminary data.</text>
</comment>
<sequence length="259" mass="28497">MKCAIFTFITVVFANEIGSLSRINSKKSQDKCTDINCDPAIVPDKKISTSELNGLESIEKSIMSQCIQFCVDLQVEKNKLDACNKSCVYFLKTPSREVSAQPCFQNLMLDIYFPDKNNTSLGLMDMSTKDNVMDSSDQIDDLVNKILKSEQNKATSSDNNIISNSKTGAKQNKDVETVQSSDTGIKFTNKQQTLGSIKTSNTLQDDSGPLEMDINDEAENLITDLTGQEKTTTSEASKLQRISLLSIAGILIISATYIL</sequence>
<dbReference type="AlphaFoldDB" id="A0A2T9YVV9"/>
<dbReference type="EMBL" id="MBFR01000031">
    <property type="protein sequence ID" value="PVU96468.1"/>
    <property type="molecule type" value="Genomic_DNA"/>
</dbReference>
<proteinExistence type="predicted"/>
<dbReference type="Proteomes" id="UP000245383">
    <property type="component" value="Unassembled WGS sequence"/>
</dbReference>